<name>A0A163GF41_9BACL</name>
<comment type="caution">
    <text evidence="1">The sequence shown here is derived from an EMBL/GenBank/DDBJ whole genome shotgun (WGS) entry which is preliminary data.</text>
</comment>
<keyword evidence="2" id="KW-1185">Reference proteome</keyword>
<organism evidence="1 2">
    <name type="scientific">Paenibacillus glucanolyticus</name>
    <dbReference type="NCBI Taxonomy" id="59843"/>
    <lineage>
        <taxon>Bacteria</taxon>
        <taxon>Bacillati</taxon>
        <taxon>Bacillota</taxon>
        <taxon>Bacilli</taxon>
        <taxon>Bacillales</taxon>
        <taxon>Paenibacillaceae</taxon>
        <taxon>Paenibacillus</taxon>
    </lineage>
</organism>
<accession>A0A163GF41</accession>
<reference evidence="1" key="1">
    <citation type="journal article" date="2016" name="Genome Announc.">
        <title>Draft genomes of two strains of Paenibacillus glucanolyticus with capability to degrade lignocellulose.</title>
        <authorList>
            <person name="Mathews S.L."/>
            <person name="Pawlak J."/>
            <person name="Grunden A.M."/>
        </authorList>
    </citation>
    <scope>NUCLEOTIDE SEQUENCE [LARGE SCALE GENOMIC DNA]</scope>
    <source>
        <strain evidence="1">SLM1</strain>
    </source>
</reference>
<dbReference type="Gene3D" id="2.40.10.10">
    <property type="entry name" value="Trypsin-like serine proteases"/>
    <property type="match status" value="2"/>
</dbReference>
<dbReference type="AlphaFoldDB" id="A0A163GF41"/>
<evidence type="ECO:0000313" key="1">
    <source>
        <dbReference type="EMBL" id="KZS44937.1"/>
    </source>
</evidence>
<evidence type="ECO:0000313" key="2">
    <source>
        <dbReference type="Proteomes" id="UP000076796"/>
    </source>
</evidence>
<protein>
    <recommendedName>
        <fullName evidence="3">Peptidase S1A alpha-lytic prodomain domain-containing protein</fullName>
    </recommendedName>
</protein>
<dbReference type="EMBL" id="LWMH01000001">
    <property type="protein sequence ID" value="KZS44937.1"/>
    <property type="molecule type" value="Genomic_DNA"/>
</dbReference>
<dbReference type="Proteomes" id="UP000076796">
    <property type="component" value="Unassembled WGS sequence"/>
</dbReference>
<evidence type="ECO:0008006" key="3">
    <source>
        <dbReference type="Google" id="ProtNLM"/>
    </source>
</evidence>
<sequence length="331" mass="35924">MEDIYGGVYTDEDGYNVILLTDTSLANEEKIKSIAKFKDKTKIQKVKYSKEKLYSSKEALSALAIELGLEGVGISVEKNKVNVYITEENYKINKETILKHIDEDMVNWVFGDLVVKKKAYNLYPGEQVERTVTGGEYQCSLGFNGRANGNDVGVIAGHCGNGTWYDKSDGTAAIGNMSNGSLLGNFDAGYIRYTTNVTVTPSVFLNGNSMTIGTTDYAGYYREVGDYVRVHARSGNGSSFGPVQVIDNSFDIPGDTQDVVVTTLSGAIGGDSGGLVYSIANNGTKNYARIEGVYAGSLLDQNGNEVYDYFSKYSRVFDGLGMSGVYTDSSF</sequence>
<dbReference type="RefSeq" id="WP_063477441.1">
    <property type="nucleotide sequence ID" value="NZ_LWMH01000001.1"/>
</dbReference>
<gene>
    <name evidence="1" type="ORF">AWU65_02830</name>
</gene>
<proteinExistence type="predicted"/>
<dbReference type="InterPro" id="IPR043504">
    <property type="entry name" value="Peptidase_S1_PA_chymotrypsin"/>
</dbReference>
<dbReference type="OrthoDB" id="2519138at2"/>